<keyword evidence="5" id="KW-1185">Reference proteome</keyword>
<evidence type="ECO:0000256" key="2">
    <source>
        <dbReference type="SAM" id="SignalP"/>
    </source>
</evidence>
<keyword evidence="2" id="KW-0732">Signal</keyword>
<evidence type="ECO:0000313" key="5">
    <source>
        <dbReference type="Proteomes" id="UP000233767"/>
    </source>
</evidence>
<feature type="signal peptide" evidence="2">
    <location>
        <begin position="1"/>
        <end position="24"/>
    </location>
</feature>
<feature type="chain" id="PRO_5041166648" description="TMF family protein" evidence="2">
    <location>
        <begin position="25"/>
        <end position="302"/>
    </location>
</feature>
<evidence type="ECO:0000256" key="1">
    <source>
        <dbReference type="SAM" id="Coils"/>
    </source>
</evidence>
<dbReference type="Proteomes" id="UP000275027">
    <property type="component" value="Unassembled WGS sequence"/>
</dbReference>
<organism evidence="4 6">
    <name type="scientific">Flavobacterium lindanitolerans</name>
    <dbReference type="NCBI Taxonomy" id="428988"/>
    <lineage>
        <taxon>Bacteria</taxon>
        <taxon>Pseudomonadati</taxon>
        <taxon>Bacteroidota</taxon>
        <taxon>Flavobacteriia</taxon>
        <taxon>Flavobacteriales</taxon>
        <taxon>Flavobacteriaceae</taxon>
        <taxon>Flavobacterium</taxon>
    </lineage>
</organism>
<name>A0A497VGP3_9FLAO</name>
<evidence type="ECO:0000313" key="4">
    <source>
        <dbReference type="EMBL" id="RLJ35883.1"/>
    </source>
</evidence>
<comment type="caution">
    <text evidence="4">The sequence shown here is derived from an EMBL/GenBank/DDBJ whole genome shotgun (WGS) entry which is preliminary data.</text>
</comment>
<protein>
    <recommendedName>
        <fullName evidence="7">TMF family protein</fullName>
    </recommendedName>
</protein>
<reference evidence="4 6" key="2">
    <citation type="submission" date="2018-10" db="EMBL/GenBank/DDBJ databases">
        <title>Genomic Encyclopedia of Archaeal and Bacterial Type Strains, Phase II (KMG-II): from individual species to whole genera.</title>
        <authorList>
            <person name="Goeker M."/>
        </authorList>
    </citation>
    <scope>NUCLEOTIDE SEQUENCE [LARGE SCALE GENOMIC DNA]</scope>
    <source>
        <strain evidence="4 6">DSM 21886</strain>
    </source>
</reference>
<feature type="coiled-coil region" evidence="1">
    <location>
        <begin position="260"/>
        <end position="301"/>
    </location>
</feature>
<dbReference type="EMBL" id="RCCB01000010">
    <property type="protein sequence ID" value="RLJ35883.1"/>
    <property type="molecule type" value="Genomic_DNA"/>
</dbReference>
<dbReference type="RefSeq" id="WP_101470794.1">
    <property type="nucleotide sequence ID" value="NZ_JAPJOL010000006.1"/>
</dbReference>
<proteinExistence type="predicted"/>
<accession>A0A497VGP3</accession>
<dbReference type="Proteomes" id="UP000233767">
    <property type="component" value="Unassembled WGS sequence"/>
</dbReference>
<evidence type="ECO:0008006" key="7">
    <source>
        <dbReference type="Google" id="ProtNLM"/>
    </source>
</evidence>
<evidence type="ECO:0000313" key="6">
    <source>
        <dbReference type="Proteomes" id="UP000275027"/>
    </source>
</evidence>
<keyword evidence="1" id="KW-0175">Coiled coil</keyword>
<evidence type="ECO:0000313" key="3">
    <source>
        <dbReference type="EMBL" id="PKW28612.1"/>
    </source>
</evidence>
<dbReference type="EMBL" id="PJND01000007">
    <property type="protein sequence ID" value="PKW28612.1"/>
    <property type="molecule type" value="Genomic_DNA"/>
</dbReference>
<dbReference type="AlphaFoldDB" id="A0A497VGP3"/>
<reference evidence="3 5" key="1">
    <citation type="submission" date="2017-12" db="EMBL/GenBank/DDBJ databases">
        <title>Genomic Encyclopedia of Type Strains, Phase III (KMG-III): the genomes of soil and plant-associated and newly described type strains.</title>
        <authorList>
            <person name="Whitman W."/>
        </authorList>
    </citation>
    <scope>NUCLEOTIDE SEQUENCE [LARGE SCALE GENOMIC DNA]</scope>
    <source>
        <strain evidence="3 5">IP-10</strain>
    </source>
</reference>
<sequence>MKLKQIAIPVLLLFGLAGHSQNVASTANLTSGGYQAGTAGNYNTYYGSNTGENNSSGTNNTFLGNIAGKSNTSGSQNIFIGSQSGFQNKTGTGNIYLGHYAGGEIESGNNNTFIGANAGGEAHGSNNVYIGAYAGYYENLDNQLRINNSFGTTPLIWGDFNLDQLKFNGKVGIGNGFGSFPSTAGSVNVSNYNLFVKGGILTEEVRVNLQGDWADYVFDKNYNLKPLEEVETFIKENGHLENVPSAKQVKENGIELGEIAKIQQEKIEELTLYLIELNKENKVLQKKLLELEEKINNSNTKN</sequence>
<gene>
    <name evidence="3" type="ORF">B0G92_0235</name>
    <name evidence="4" type="ORF">CLV50_1269</name>
</gene>